<evidence type="ECO:0000313" key="2">
    <source>
        <dbReference type="EMBL" id="GAA0737791.1"/>
    </source>
</evidence>
<dbReference type="Pfam" id="PF04961">
    <property type="entry name" value="FTCD_C"/>
    <property type="match status" value="1"/>
</dbReference>
<protein>
    <submittedName>
        <fullName evidence="2">Cyclodeaminase/cyclohydrolase family protein</fullName>
    </submittedName>
</protein>
<organism evidence="2 3">
    <name type="scientific">Clostridium oceanicum</name>
    <dbReference type="NCBI Taxonomy" id="1543"/>
    <lineage>
        <taxon>Bacteria</taxon>
        <taxon>Bacillati</taxon>
        <taxon>Bacillota</taxon>
        <taxon>Clostridia</taxon>
        <taxon>Eubacteriales</taxon>
        <taxon>Clostridiaceae</taxon>
        <taxon>Clostridium</taxon>
    </lineage>
</organism>
<dbReference type="EMBL" id="BAAACG010000008">
    <property type="protein sequence ID" value="GAA0737791.1"/>
    <property type="molecule type" value="Genomic_DNA"/>
</dbReference>
<dbReference type="RefSeq" id="WP_343760335.1">
    <property type="nucleotide sequence ID" value="NZ_BAAACG010000008.1"/>
</dbReference>
<sequence>MNRTCKNFTSELASKSPVPGGGGACAYVGALGTALLNMVGNLTVGKKKYKDVEEEVKEILKAGEHLIERLENLVEEDEKVFYPLSKAYGLSKNTEEEKLYKEKIMEEALKKASLVPLEVAKCAKDAIKLHERLSKIGTRIAISDVGVGVLFCKSCLEGAKLNVLINTTMIKDLEFKTKLEKEINEIVLEYAPRADRTYKYVEGLITGGK</sequence>
<gene>
    <name evidence="2" type="ORF">GCM10008906_14370</name>
</gene>
<dbReference type="InterPro" id="IPR007044">
    <property type="entry name" value="Cyclodeamin/CycHdrlase"/>
</dbReference>
<comment type="caution">
    <text evidence="2">The sequence shown here is derived from an EMBL/GenBank/DDBJ whole genome shotgun (WGS) entry which is preliminary data.</text>
</comment>
<dbReference type="Gene3D" id="1.20.120.680">
    <property type="entry name" value="Formiminotetrahydrofolate cyclodeaminase monomer, up-and-down helical bundle"/>
    <property type="match status" value="1"/>
</dbReference>
<reference evidence="3" key="1">
    <citation type="journal article" date="2019" name="Int. J. Syst. Evol. Microbiol.">
        <title>The Global Catalogue of Microorganisms (GCM) 10K type strain sequencing project: providing services to taxonomists for standard genome sequencing and annotation.</title>
        <authorList>
            <consortium name="The Broad Institute Genomics Platform"/>
            <consortium name="The Broad Institute Genome Sequencing Center for Infectious Disease"/>
            <person name="Wu L."/>
            <person name="Ma J."/>
        </authorList>
    </citation>
    <scope>NUCLEOTIDE SEQUENCE [LARGE SCALE GENOMIC DNA]</scope>
    <source>
        <strain evidence="3">JCM 1407</strain>
    </source>
</reference>
<accession>A0ABP3UPC3</accession>
<proteinExistence type="predicted"/>
<dbReference type="Proteomes" id="UP001501510">
    <property type="component" value="Unassembled WGS sequence"/>
</dbReference>
<evidence type="ECO:0000259" key="1">
    <source>
        <dbReference type="Pfam" id="PF04961"/>
    </source>
</evidence>
<dbReference type="SUPFAM" id="SSF101262">
    <property type="entry name" value="Methenyltetrahydrofolate cyclohydrolase-like"/>
    <property type="match status" value="1"/>
</dbReference>
<name>A0ABP3UPC3_9CLOT</name>
<dbReference type="InterPro" id="IPR036178">
    <property type="entry name" value="Formintransfe-cycloase-like_sf"/>
</dbReference>
<feature type="domain" description="Cyclodeaminase/cyclohydrolase" evidence="1">
    <location>
        <begin position="4"/>
        <end position="185"/>
    </location>
</feature>
<keyword evidence="3" id="KW-1185">Reference proteome</keyword>
<evidence type="ECO:0000313" key="3">
    <source>
        <dbReference type="Proteomes" id="UP001501510"/>
    </source>
</evidence>